<dbReference type="PANTHER" id="PTHR10662">
    <property type="entry name" value="NUCLEAR RNA EXPORT FACTOR"/>
    <property type="match status" value="1"/>
</dbReference>
<evidence type="ECO:0000256" key="1">
    <source>
        <dbReference type="ARBA" id="ARBA00004123"/>
    </source>
</evidence>
<keyword evidence="3" id="KW-0813">Transport</keyword>
<dbReference type="PROSITE" id="PS51450">
    <property type="entry name" value="LRR"/>
    <property type="match status" value="1"/>
</dbReference>
<accession>A0AAN6Q190</accession>
<keyword evidence="5" id="KW-0433">Leucine-rich repeat</keyword>
<dbReference type="InterPro" id="IPR057125">
    <property type="entry name" value="NXF1/2/3/5-like_LRR"/>
</dbReference>
<dbReference type="InterPro" id="IPR002075">
    <property type="entry name" value="NTF2_dom"/>
</dbReference>
<keyword evidence="8" id="KW-0539">Nucleus</keyword>
<reference evidence="14" key="2">
    <citation type="submission" date="2023-05" db="EMBL/GenBank/DDBJ databases">
        <authorList>
            <consortium name="Lawrence Berkeley National Laboratory"/>
            <person name="Steindorff A."/>
            <person name="Hensen N."/>
            <person name="Bonometti L."/>
            <person name="Westerberg I."/>
            <person name="Brannstrom I.O."/>
            <person name="Guillou S."/>
            <person name="Cros-Aarteil S."/>
            <person name="Calhoun S."/>
            <person name="Haridas S."/>
            <person name="Kuo A."/>
            <person name="Mondo S."/>
            <person name="Pangilinan J."/>
            <person name="Riley R."/>
            <person name="Labutti K."/>
            <person name="Andreopoulos B."/>
            <person name="Lipzen A."/>
            <person name="Chen C."/>
            <person name="Yanf M."/>
            <person name="Daum C."/>
            <person name="Ng V."/>
            <person name="Clum A."/>
            <person name="Ohm R."/>
            <person name="Martin F."/>
            <person name="Silar P."/>
            <person name="Natvig D."/>
            <person name="Lalanne C."/>
            <person name="Gautier V."/>
            <person name="Ament-Velasquez S.L."/>
            <person name="Kruys A."/>
            <person name="Hutchinson M.I."/>
            <person name="Powell A.J."/>
            <person name="Barry K."/>
            <person name="Miller A.N."/>
            <person name="Grigoriev I.V."/>
            <person name="Debuchy R."/>
            <person name="Gladieux P."/>
            <person name="Thoren M.H."/>
            <person name="Johannesson H."/>
        </authorList>
    </citation>
    <scope>NUCLEOTIDE SEQUENCE</scope>
    <source>
        <strain evidence="14">CBS 757.83</strain>
    </source>
</reference>
<gene>
    <name evidence="14" type="ORF">N658DRAFT_425140</name>
</gene>
<dbReference type="Gene3D" id="3.10.450.50">
    <property type="match status" value="1"/>
</dbReference>
<evidence type="ECO:0000256" key="5">
    <source>
        <dbReference type="ARBA" id="ARBA00022614"/>
    </source>
</evidence>
<evidence type="ECO:0000259" key="12">
    <source>
        <dbReference type="PROSITE" id="PS50177"/>
    </source>
</evidence>
<evidence type="ECO:0000256" key="11">
    <source>
        <dbReference type="SAM" id="MobiDB-lite"/>
    </source>
</evidence>
<evidence type="ECO:0000313" key="14">
    <source>
        <dbReference type="EMBL" id="KAK4101724.1"/>
    </source>
</evidence>
<keyword evidence="4" id="KW-0963">Cytoplasm</keyword>
<dbReference type="Gene3D" id="3.80.10.10">
    <property type="entry name" value="Ribonuclease Inhibitor"/>
    <property type="match status" value="1"/>
</dbReference>
<evidence type="ECO:0000256" key="4">
    <source>
        <dbReference type="ARBA" id="ARBA00022490"/>
    </source>
</evidence>
<evidence type="ECO:0000259" key="13">
    <source>
        <dbReference type="PROSITE" id="PS51281"/>
    </source>
</evidence>
<feature type="compositionally biased region" description="Polar residues" evidence="11">
    <location>
        <begin position="44"/>
        <end position="58"/>
    </location>
</feature>
<proteinExistence type="inferred from homology"/>
<evidence type="ECO:0000256" key="8">
    <source>
        <dbReference type="ARBA" id="ARBA00023242"/>
    </source>
</evidence>
<feature type="region of interest" description="Disordered" evidence="11">
    <location>
        <begin position="1"/>
        <end position="77"/>
    </location>
</feature>
<dbReference type="SUPFAM" id="SSF54427">
    <property type="entry name" value="NTF2-like"/>
    <property type="match status" value="1"/>
</dbReference>
<comment type="subcellular location">
    <subcellularLocation>
        <location evidence="1">Nucleus</location>
    </subcellularLocation>
</comment>
<dbReference type="InterPro" id="IPR030217">
    <property type="entry name" value="NXF_fam"/>
</dbReference>
<sequence>MAPPTGPRGGGHGNRPTVRGARGAGVGKRRATPRTDRDGDVSMDSITSAKIPTGPSAQSTRGGRGSRGGRPSRTSSRFAQNVRNYVSEQDGASRNPKSQFNKVFIKIHGLKDSKAASNSDGGLRSLLEFLERKSSHERPITFGKGFIRGDHVWLKVNQADTHHLLKLNGFTFAGAPLGIQEAAGPIPEQGSTDDPETKTTDTKDKLLAVLASRYNVEQKLLDLSALGADQTLRSMGAFENKALAEKSFKALMRLTATRYDSAAEKEAAIQAVTLANNDILDVGEVFTMAQTLPRLRRLDLSGNQLQDFHKLSKWRHEFRLLEELHLVGNPLTNLSNYPTQVIEWFPSLQILDGHRVRAAEEAAEALKAWFPVPFPRLPSNLRDGENNVASTFVANFFTLYDHDRLALVRQFYDAESIFSLNTGTEPATSPYHNFSRNLETIGVRSSSAIQRLLSGANVIGELWAQLPATRHVSLEQAGEWQIDCHTFPGLADPSGQGIATGLVITVHSRLEEVDPTKQLVGTRAFSRSFILGPSLPGAPHPYRVISDDLSLRAFVPQQTGAPAQAAPAAAVPVAPSAASPPVPPVPSDLERAQMVLELSKLTGMNAHYSELCLAGLANWDFNLALRSFEEKKAELPPEAFVAPPA</sequence>
<dbReference type="GO" id="GO:0003723">
    <property type="term" value="F:RNA binding"/>
    <property type="evidence" value="ECO:0007669"/>
    <property type="project" value="TreeGrafter"/>
</dbReference>
<dbReference type="EMBL" id="MU863634">
    <property type="protein sequence ID" value="KAK4101724.1"/>
    <property type="molecule type" value="Genomic_DNA"/>
</dbReference>
<dbReference type="Pfam" id="PF24048">
    <property type="entry name" value="LRR_NXF1-5"/>
    <property type="match status" value="1"/>
</dbReference>
<dbReference type="SUPFAM" id="SSF52058">
    <property type="entry name" value="L domain-like"/>
    <property type="match status" value="1"/>
</dbReference>
<dbReference type="InterPro" id="IPR001611">
    <property type="entry name" value="Leu-rich_rpt"/>
</dbReference>
<dbReference type="InterPro" id="IPR018222">
    <property type="entry name" value="Nuclear_transport_factor_2_euk"/>
</dbReference>
<keyword evidence="7" id="KW-0509">mRNA transport</keyword>
<dbReference type="CDD" id="cd14342">
    <property type="entry name" value="UBA_TAP-C"/>
    <property type="match status" value="1"/>
</dbReference>
<dbReference type="InterPro" id="IPR032675">
    <property type="entry name" value="LRR_dom_sf"/>
</dbReference>
<dbReference type="PROSITE" id="PS51281">
    <property type="entry name" value="TAP_C"/>
    <property type="match status" value="1"/>
</dbReference>
<dbReference type="PROSITE" id="PS50177">
    <property type="entry name" value="NTF2_DOMAIN"/>
    <property type="match status" value="1"/>
</dbReference>
<evidence type="ECO:0000256" key="7">
    <source>
        <dbReference type="ARBA" id="ARBA00022816"/>
    </source>
</evidence>
<dbReference type="Proteomes" id="UP001305647">
    <property type="component" value="Unassembled WGS sequence"/>
</dbReference>
<dbReference type="AlphaFoldDB" id="A0AAN6Q190"/>
<feature type="domain" description="TAP-C" evidence="13">
    <location>
        <begin position="589"/>
        <end position="643"/>
    </location>
</feature>
<dbReference type="InterPro" id="IPR032710">
    <property type="entry name" value="NTF2-like_dom_sf"/>
</dbReference>
<feature type="domain" description="NTF2" evidence="12">
    <location>
        <begin position="388"/>
        <end position="551"/>
    </location>
</feature>
<comment type="caution">
    <text evidence="14">The sequence shown here is derived from an EMBL/GenBank/DDBJ whole genome shotgun (WGS) entry which is preliminary data.</text>
</comment>
<feature type="region of interest" description="Disordered" evidence="11">
    <location>
        <begin position="181"/>
        <end position="200"/>
    </location>
</feature>
<organism evidence="14 15">
    <name type="scientific">Parathielavia hyrcaniae</name>
    <dbReference type="NCBI Taxonomy" id="113614"/>
    <lineage>
        <taxon>Eukaryota</taxon>
        <taxon>Fungi</taxon>
        <taxon>Dikarya</taxon>
        <taxon>Ascomycota</taxon>
        <taxon>Pezizomycotina</taxon>
        <taxon>Sordariomycetes</taxon>
        <taxon>Sordariomycetidae</taxon>
        <taxon>Sordariales</taxon>
        <taxon>Chaetomiaceae</taxon>
        <taxon>Parathielavia</taxon>
    </lineage>
</organism>
<dbReference type="GO" id="GO:0016973">
    <property type="term" value="P:poly(A)+ mRNA export from nucleus"/>
    <property type="evidence" value="ECO:0007669"/>
    <property type="project" value="TreeGrafter"/>
</dbReference>
<evidence type="ECO:0000256" key="10">
    <source>
        <dbReference type="ARBA" id="ARBA00069694"/>
    </source>
</evidence>
<reference evidence="14" key="1">
    <citation type="journal article" date="2023" name="Mol. Phylogenet. Evol.">
        <title>Genome-scale phylogeny and comparative genomics of the fungal order Sordariales.</title>
        <authorList>
            <person name="Hensen N."/>
            <person name="Bonometti L."/>
            <person name="Westerberg I."/>
            <person name="Brannstrom I.O."/>
            <person name="Guillou S."/>
            <person name="Cros-Aarteil S."/>
            <person name="Calhoun S."/>
            <person name="Haridas S."/>
            <person name="Kuo A."/>
            <person name="Mondo S."/>
            <person name="Pangilinan J."/>
            <person name="Riley R."/>
            <person name="LaButti K."/>
            <person name="Andreopoulos B."/>
            <person name="Lipzen A."/>
            <person name="Chen C."/>
            <person name="Yan M."/>
            <person name="Daum C."/>
            <person name="Ng V."/>
            <person name="Clum A."/>
            <person name="Steindorff A."/>
            <person name="Ohm R.A."/>
            <person name="Martin F."/>
            <person name="Silar P."/>
            <person name="Natvig D.O."/>
            <person name="Lalanne C."/>
            <person name="Gautier V."/>
            <person name="Ament-Velasquez S.L."/>
            <person name="Kruys A."/>
            <person name="Hutchinson M.I."/>
            <person name="Powell A.J."/>
            <person name="Barry K."/>
            <person name="Miller A.N."/>
            <person name="Grigoriev I.V."/>
            <person name="Debuchy R."/>
            <person name="Gladieux P."/>
            <person name="Hiltunen Thoren M."/>
            <person name="Johannesson H."/>
        </authorList>
    </citation>
    <scope>NUCLEOTIDE SEQUENCE</scope>
    <source>
        <strain evidence="14">CBS 757.83</strain>
    </source>
</reference>
<dbReference type="Pfam" id="PF03943">
    <property type="entry name" value="TAP_C"/>
    <property type="match status" value="1"/>
</dbReference>
<dbReference type="SMART" id="SM00804">
    <property type="entry name" value="TAP_C"/>
    <property type="match status" value="1"/>
</dbReference>
<dbReference type="PANTHER" id="PTHR10662:SF22">
    <property type="entry name" value="NUCLEAR RNA EXPORT FACTOR 1"/>
    <property type="match status" value="1"/>
</dbReference>
<comment type="similarity">
    <text evidence="2">Belongs to the NXF family.</text>
</comment>
<protein>
    <recommendedName>
        <fullName evidence="10">mRNA export factor MEX67</fullName>
    </recommendedName>
</protein>
<dbReference type="GO" id="GO:0005634">
    <property type="term" value="C:nucleus"/>
    <property type="evidence" value="ECO:0007669"/>
    <property type="project" value="UniProtKB-SubCell"/>
</dbReference>
<keyword evidence="15" id="KW-1185">Reference proteome</keyword>
<evidence type="ECO:0000256" key="6">
    <source>
        <dbReference type="ARBA" id="ARBA00022737"/>
    </source>
</evidence>
<keyword evidence="6" id="KW-0677">Repeat</keyword>
<dbReference type="InterPro" id="IPR009060">
    <property type="entry name" value="UBA-like_sf"/>
</dbReference>
<evidence type="ECO:0000256" key="2">
    <source>
        <dbReference type="ARBA" id="ARBA00009285"/>
    </source>
</evidence>
<dbReference type="Gene3D" id="1.10.8.10">
    <property type="entry name" value="DNA helicase RuvA subunit, C-terminal domain"/>
    <property type="match status" value="1"/>
</dbReference>
<dbReference type="FunFam" id="3.80.10.10:FF:000296">
    <property type="entry name" value="mRNA export factor MEX67"/>
    <property type="match status" value="1"/>
</dbReference>
<dbReference type="Pfam" id="PF22602">
    <property type="entry name" value="NXF_NTF2"/>
    <property type="match status" value="1"/>
</dbReference>
<dbReference type="InterPro" id="IPR005637">
    <property type="entry name" value="TAP_C_dom"/>
</dbReference>
<evidence type="ECO:0000256" key="9">
    <source>
        <dbReference type="ARBA" id="ARBA00055253"/>
    </source>
</evidence>
<evidence type="ECO:0000313" key="15">
    <source>
        <dbReference type="Proteomes" id="UP001305647"/>
    </source>
</evidence>
<comment type="function">
    <text evidence="9">Involved in the export of mRNA from the nucleus to the cytoplasm.</text>
</comment>
<name>A0AAN6Q190_9PEZI</name>
<evidence type="ECO:0000256" key="3">
    <source>
        <dbReference type="ARBA" id="ARBA00022448"/>
    </source>
</evidence>
<dbReference type="SUPFAM" id="SSF46934">
    <property type="entry name" value="UBA-like"/>
    <property type="match status" value="1"/>
</dbReference>